<evidence type="ECO:0000313" key="5">
    <source>
        <dbReference type="Proteomes" id="UP000617628"/>
    </source>
</evidence>
<dbReference type="Gene3D" id="3.40.718.10">
    <property type="entry name" value="Isopropylmalate Dehydrogenase"/>
    <property type="match status" value="1"/>
</dbReference>
<name>A0A934RRQ8_9BACT</name>
<protein>
    <submittedName>
        <fullName evidence="4">4-hydroxythreonine-4-phosphate dehydrogenase PdxA</fullName>
        <ecNumber evidence="4">1.1.1.262</ecNumber>
    </submittedName>
</protein>
<accession>A0A934RRQ8</accession>
<dbReference type="PANTHER" id="PTHR30004">
    <property type="entry name" value="4-HYDROXYTHREONINE-4-PHOSPHATE DEHYDROGENASE"/>
    <property type="match status" value="1"/>
</dbReference>
<dbReference type="PANTHER" id="PTHR30004:SF6">
    <property type="entry name" value="D-THREONATE 4-PHOSPHATE DEHYDROGENASE"/>
    <property type="match status" value="1"/>
</dbReference>
<evidence type="ECO:0000256" key="3">
    <source>
        <dbReference type="ARBA" id="ARBA00023027"/>
    </source>
</evidence>
<dbReference type="EMBL" id="JAENIL010000008">
    <property type="protein sequence ID" value="MBK1876355.1"/>
    <property type="molecule type" value="Genomic_DNA"/>
</dbReference>
<sequence length="311" mass="32908">MKRIAICCGDPSGLGPELIERCLLEKRYPDAAFTAFGPARWGARLAASTLNAVEAVALSEKDFEAGKPCPEGARLAIAAMEAAAASCVGGRADAVVTGPISKALCADVGYEFPGQTEFFADRWGGEPTMAFVGERLKVCLATWHIPLASVPEALDERSFKRGIRSAARLAQRLGNCSPRVLVCGLNPHAGEGGILGTEERERLNPWIEELRDELPGRIEDCIPGDTAFARAMKGEGDVVVAMYHDQGLAPFKAVDFDSGVNVTLGLKHLRVSPDHGTGFEIAGTGVASPGSTHHAIRLASEMKGESDLILG</sequence>
<organism evidence="4 5">
    <name type="scientific">Pelagicoccus mobilis</name>
    <dbReference type="NCBI Taxonomy" id="415221"/>
    <lineage>
        <taxon>Bacteria</taxon>
        <taxon>Pseudomonadati</taxon>
        <taxon>Verrucomicrobiota</taxon>
        <taxon>Opitutia</taxon>
        <taxon>Puniceicoccales</taxon>
        <taxon>Pelagicoccaceae</taxon>
        <taxon>Pelagicoccus</taxon>
    </lineage>
</organism>
<dbReference type="Pfam" id="PF04166">
    <property type="entry name" value="PdxA"/>
    <property type="match status" value="1"/>
</dbReference>
<evidence type="ECO:0000256" key="2">
    <source>
        <dbReference type="ARBA" id="ARBA00023002"/>
    </source>
</evidence>
<evidence type="ECO:0000256" key="1">
    <source>
        <dbReference type="ARBA" id="ARBA00022723"/>
    </source>
</evidence>
<keyword evidence="2 4" id="KW-0560">Oxidoreductase</keyword>
<keyword evidence="3" id="KW-0520">NAD</keyword>
<dbReference type="GO" id="GO:0051287">
    <property type="term" value="F:NAD binding"/>
    <property type="evidence" value="ECO:0007669"/>
    <property type="project" value="InterPro"/>
</dbReference>
<dbReference type="EC" id="1.1.1.262" evidence="4"/>
<dbReference type="RefSeq" id="WP_200354570.1">
    <property type="nucleotide sequence ID" value="NZ_JAENIL010000008.1"/>
</dbReference>
<comment type="caution">
    <text evidence="4">The sequence shown here is derived from an EMBL/GenBank/DDBJ whole genome shotgun (WGS) entry which is preliminary data.</text>
</comment>
<keyword evidence="5" id="KW-1185">Reference proteome</keyword>
<gene>
    <name evidence="4" type="primary">pdxA</name>
    <name evidence="4" type="ORF">JIN87_05710</name>
</gene>
<dbReference type="Proteomes" id="UP000617628">
    <property type="component" value="Unassembled WGS sequence"/>
</dbReference>
<proteinExistence type="predicted"/>
<dbReference type="SUPFAM" id="SSF53659">
    <property type="entry name" value="Isocitrate/Isopropylmalate dehydrogenase-like"/>
    <property type="match status" value="1"/>
</dbReference>
<dbReference type="NCBIfam" id="TIGR00557">
    <property type="entry name" value="pdxA"/>
    <property type="match status" value="1"/>
</dbReference>
<dbReference type="GO" id="GO:0050570">
    <property type="term" value="F:4-hydroxythreonine-4-phosphate dehydrogenase activity"/>
    <property type="evidence" value="ECO:0007669"/>
    <property type="project" value="UniProtKB-EC"/>
</dbReference>
<reference evidence="4" key="1">
    <citation type="submission" date="2021-01" db="EMBL/GenBank/DDBJ databases">
        <title>Modified the classification status of verrucomicrobia.</title>
        <authorList>
            <person name="Feng X."/>
        </authorList>
    </citation>
    <scope>NUCLEOTIDE SEQUENCE</scope>
    <source>
        <strain evidence="4">KCTC 13126</strain>
    </source>
</reference>
<evidence type="ECO:0000313" key="4">
    <source>
        <dbReference type="EMBL" id="MBK1876355.1"/>
    </source>
</evidence>
<dbReference type="GO" id="GO:0046872">
    <property type="term" value="F:metal ion binding"/>
    <property type="evidence" value="ECO:0007669"/>
    <property type="project" value="UniProtKB-KW"/>
</dbReference>
<keyword evidence="1" id="KW-0479">Metal-binding</keyword>
<dbReference type="AlphaFoldDB" id="A0A934RRQ8"/>
<dbReference type="InterPro" id="IPR005255">
    <property type="entry name" value="PdxA_fam"/>
</dbReference>